<reference evidence="2 3" key="1">
    <citation type="submission" date="2022-12" db="EMBL/GenBank/DDBJ databases">
        <title>Chromosome-scale assembly of the Ensete ventricosum genome.</title>
        <authorList>
            <person name="Dussert Y."/>
            <person name="Stocks J."/>
            <person name="Wendawek A."/>
            <person name="Woldeyes F."/>
            <person name="Nichols R.A."/>
            <person name="Borrell J.S."/>
        </authorList>
    </citation>
    <scope>NUCLEOTIDE SEQUENCE [LARGE SCALE GENOMIC DNA]</scope>
    <source>
        <strain evidence="3">cv. Maze</strain>
        <tissue evidence="2">Seeds</tissue>
    </source>
</reference>
<evidence type="ECO:0000259" key="1">
    <source>
        <dbReference type="Pfam" id="PF17900"/>
    </source>
</evidence>
<comment type="caution">
    <text evidence="2">The sequence shown here is derived from an EMBL/GenBank/DDBJ whole genome shotgun (WGS) entry which is preliminary data.</text>
</comment>
<organism evidence="2 3">
    <name type="scientific">Ensete ventricosum</name>
    <name type="common">Abyssinian banana</name>
    <name type="synonym">Musa ensete</name>
    <dbReference type="NCBI Taxonomy" id="4639"/>
    <lineage>
        <taxon>Eukaryota</taxon>
        <taxon>Viridiplantae</taxon>
        <taxon>Streptophyta</taxon>
        <taxon>Embryophyta</taxon>
        <taxon>Tracheophyta</taxon>
        <taxon>Spermatophyta</taxon>
        <taxon>Magnoliopsida</taxon>
        <taxon>Liliopsida</taxon>
        <taxon>Zingiberales</taxon>
        <taxon>Musaceae</taxon>
        <taxon>Ensete</taxon>
    </lineage>
</organism>
<dbReference type="SUPFAM" id="SSF63737">
    <property type="entry name" value="Leukotriene A4 hydrolase N-terminal domain"/>
    <property type="match status" value="1"/>
</dbReference>
<dbReference type="InterPro" id="IPR045357">
    <property type="entry name" value="Aminopeptidase_N-like_N"/>
</dbReference>
<dbReference type="InterPro" id="IPR042097">
    <property type="entry name" value="Aminopeptidase_N-like_N_sf"/>
</dbReference>
<accession>A0AAV8PF81</accession>
<dbReference type="Gene3D" id="2.60.40.1730">
    <property type="entry name" value="tricorn interacting facor f3 domain"/>
    <property type="match status" value="1"/>
</dbReference>
<dbReference type="Pfam" id="PF17900">
    <property type="entry name" value="Peptidase_M1_N"/>
    <property type="match status" value="1"/>
</dbReference>
<protein>
    <recommendedName>
        <fullName evidence="1">Aminopeptidase N-like N-terminal domain-containing protein</fullName>
    </recommendedName>
</protein>
<proteinExistence type="predicted"/>
<name>A0AAV8PF81_ENSVE</name>
<sequence length="140" mass="15724">MAQQKQSVEEFKGRPRLPRFALPRQYDLTIALDLVCSTFSGAVEIAIDVVSSTRFLVLNAADLSVDHQSVWFRSQGSVRQETKRPLEIVEIDADEILGSIEAPMSATERKETWRLLSSSLPMPGVVFHTGMNPPLRLRSR</sequence>
<feature type="domain" description="Aminopeptidase N-like N-terminal" evidence="1">
    <location>
        <begin position="23"/>
        <end position="79"/>
    </location>
</feature>
<evidence type="ECO:0000313" key="2">
    <source>
        <dbReference type="EMBL" id="KAJ8484960.1"/>
    </source>
</evidence>
<gene>
    <name evidence="2" type="ORF">OPV22_017445</name>
</gene>
<dbReference type="AlphaFoldDB" id="A0AAV8PF81"/>
<keyword evidence="3" id="KW-1185">Reference proteome</keyword>
<dbReference type="EMBL" id="JAQQAF010000005">
    <property type="protein sequence ID" value="KAJ8484960.1"/>
    <property type="molecule type" value="Genomic_DNA"/>
</dbReference>
<dbReference type="Proteomes" id="UP001222027">
    <property type="component" value="Unassembled WGS sequence"/>
</dbReference>
<evidence type="ECO:0000313" key="3">
    <source>
        <dbReference type="Proteomes" id="UP001222027"/>
    </source>
</evidence>